<protein>
    <submittedName>
        <fullName evidence="1">Uncharacterized protein</fullName>
    </submittedName>
</protein>
<proteinExistence type="predicted"/>
<gene>
    <name evidence="1" type="ORF">BSU04_14340</name>
</gene>
<name>A0A226X3A5_CABSO</name>
<dbReference type="EMBL" id="MTHB01000088">
    <property type="protein sequence ID" value="OXC77925.1"/>
    <property type="molecule type" value="Genomic_DNA"/>
</dbReference>
<evidence type="ECO:0000313" key="1">
    <source>
        <dbReference type="EMBL" id="OXC77925.1"/>
    </source>
</evidence>
<dbReference type="Proteomes" id="UP000214720">
    <property type="component" value="Unassembled WGS sequence"/>
</dbReference>
<evidence type="ECO:0000313" key="2">
    <source>
        <dbReference type="Proteomes" id="UP000214720"/>
    </source>
</evidence>
<accession>A0A226X3A5</accession>
<organism evidence="1 2">
    <name type="scientific">Caballeronia sordidicola</name>
    <name type="common">Burkholderia sordidicola</name>
    <dbReference type="NCBI Taxonomy" id="196367"/>
    <lineage>
        <taxon>Bacteria</taxon>
        <taxon>Pseudomonadati</taxon>
        <taxon>Pseudomonadota</taxon>
        <taxon>Betaproteobacteria</taxon>
        <taxon>Burkholderiales</taxon>
        <taxon>Burkholderiaceae</taxon>
        <taxon>Caballeronia</taxon>
    </lineage>
</organism>
<reference evidence="2" key="1">
    <citation type="submission" date="2017-01" db="EMBL/GenBank/DDBJ databases">
        <title>Genome Analysis of Deinococcus marmoris KOPRI26562.</title>
        <authorList>
            <person name="Kim J.H."/>
            <person name="Oh H.-M."/>
        </authorList>
    </citation>
    <scope>NUCLEOTIDE SEQUENCE [LARGE SCALE GENOMIC DNA]</scope>
    <source>
        <strain evidence="2">PAMC 26633</strain>
    </source>
</reference>
<comment type="caution">
    <text evidence="1">The sequence shown here is derived from an EMBL/GenBank/DDBJ whole genome shotgun (WGS) entry which is preliminary data.</text>
</comment>
<sequence length="51" mass="5650">MGPGLVQQGYAANAENVSRVGMMIVGERKYSTKLGILRSKSTTHLHEKKFE</sequence>
<dbReference type="AlphaFoldDB" id="A0A226X3A5"/>